<dbReference type="EMBL" id="JAVDXV010000002">
    <property type="protein sequence ID" value="MDR7331995.1"/>
    <property type="molecule type" value="Genomic_DNA"/>
</dbReference>
<dbReference type="InterPro" id="IPR027417">
    <property type="entry name" value="P-loop_NTPase"/>
</dbReference>
<dbReference type="SUPFAM" id="SSF48024">
    <property type="entry name" value="N-terminal domain of DnaB helicase"/>
    <property type="match status" value="1"/>
</dbReference>
<dbReference type="GO" id="GO:0016787">
    <property type="term" value="F:hydrolase activity"/>
    <property type="evidence" value="ECO:0007669"/>
    <property type="project" value="UniProtKB-KW"/>
</dbReference>
<evidence type="ECO:0000256" key="6">
    <source>
        <dbReference type="ARBA" id="ARBA00022806"/>
    </source>
</evidence>
<sequence>MNYLPSIPIDDLPWSCEAEQSVLGALLIDNDAYNVVRLLLREESFWHPPHRQVFGAMQQLLRAGKPADVVTVFDALGAERAELVGGLKYLNELALCVPSARNVSQYAQIVGDKALRREILGAVDGALGVVQDSVSADEALDRVQTLLSRIKRVNPGADPRTIGELMAARVAHWERLEAGDEAPGISTGLAPLDEALDGGLKPGKVIVLAARPSVGKTSLATQILLHIGAQGKRGLMCSQEMTAGELMDRAASHLGAIRMDHLAAGRLAPDDWARVAELADRTASMPVYIDDQPALSLLDIRAKARHVQRQGGLGLLVVDYLQLCSSAAGTDKRHHQIEQISRGIKALAKELGVCVLLLSQLNRSSEGGEPELQHLKESGSIEEDADVAILLHPMGHEPDGSMLVLAKVAKNRGGRRGRLALSFDGRTQRWEPSVGNVSRRGAVA</sequence>
<dbReference type="RefSeq" id="WP_310325941.1">
    <property type="nucleotide sequence ID" value="NZ_JAVDXV010000002.1"/>
</dbReference>
<evidence type="ECO:0000313" key="14">
    <source>
        <dbReference type="Proteomes" id="UP001180825"/>
    </source>
</evidence>
<evidence type="ECO:0000256" key="9">
    <source>
        <dbReference type="ARBA" id="ARBA00023235"/>
    </source>
</evidence>
<gene>
    <name evidence="13" type="ORF">J2X21_001121</name>
</gene>
<keyword evidence="5 13" id="KW-0378">Hydrolase</keyword>
<feature type="domain" description="SF4 helicase" evidence="12">
    <location>
        <begin position="178"/>
        <end position="437"/>
    </location>
</feature>
<keyword evidence="2" id="KW-0639">Primosome</keyword>
<dbReference type="PANTHER" id="PTHR30153">
    <property type="entry name" value="REPLICATIVE DNA HELICASE DNAB"/>
    <property type="match status" value="1"/>
</dbReference>
<dbReference type="PROSITE" id="PS51199">
    <property type="entry name" value="SF4_HELICASE"/>
    <property type="match status" value="1"/>
</dbReference>
<comment type="similarity">
    <text evidence="1">Belongs to the helicase family. DnaB subfamily.</text>
</comment>
<keyword evidence="6 13" id="KW-0347">Helicase</keyword>
<protein>
    <recommendedName>
        <fullName evidence="10">DNA 5'-3' helicase</fullName>
        <ecNumber evidence="10">5.6.2.3</ecNumber>
    </recommendedName>
</protein>
<dbReference type="InterPro" id="IPR016136">
    <property type="entry name" value="DNA_helicase_N/primase_C"/>
</dbReference>
<dbReference type="Gene3D" id="1.10.860.10">
    <property type="entry name" value="DNAb Helicase, Chain A"/>
    <property type="match status" value="1"/>
</dbReference>
<dbReference type="PANTHER" id="PTHR30153:SF2">
    <property type="entry name" value="REPLICATIVE DNA HELICASE"/>
    <property type="match status" value="1"/>
</dbReference>
<reference evidence="13 14" key="1">
    <citation type="submission" date="2023-07" db="EMBL/GenBank/DDBJ databases">
        <title>Sorghum-associated microbial communities from plants grown in Nebraska, USA.</title>
        <authorList>
            <person name="Schachtman D."/>
        </authorList>
    </citation>
    <scope>NUCLEOTIDE SEQUENCE [LARGE SCALE GENOMIC DNA]</scope>
    <source>
        <strain evidence="13 14">BE316</strain>
    </source>
</reference>
<dbReference type="Gene3D" id="3.40.50.300">
    <property type="entry name" value="P-loop containing nucleotide triphosphate hydrolases"/>
    <property type="match status" value="1"/>
</dbReference>
<accession>A0ABU2A478</accession>
<evidence type="ECO:0000256" key="7">
    <source>
        <dbReference type="ARBA" id="ARBA00022840"/>
    </source>
</evidence>
<keyword evidence="9" id="KW-0413">Isomerase</keyword>
<dbReference type="InterPro" id="IPR007694">
    <property type="entry name" value="DNA_helicase_DnaB-like_C"/>
</dbReference>
<dbReference type="InterPro" id="IPR007693">
    <property type="entry name" value="DNA_helicase_DnaB-like_N"/>
</dbReference>
<evidence type="ECO:0000256" key="10">
    <source>
        <dbReference type="ARBA" id="ARBA00044969"/>
    </source>
</evidence>
<dbReference type="InterPro" id="IPR036185">
    <property type="entry name" value="DNA_heli_DnaB-like_N_sf"/>
</dbReference>
<proteinExistence type="inferred from homology"/>
<comment type="caution">
    <text evidence="13">The sequence shown here is derived from an EMBL/GenBank/DDBJ whole genome shotgun (WGS) entry which is preliminary data.</text>
</comment>
<keyword evidence="8" id="KW-0238">DNA-binding</keyword>
<evidence type="ECO:0000256" key="4">
    <source>
        <dbReference type="ARBA" id="ARBA00022741"/>
    </source>
</evidence>
<evidence type="ECO:0000256" key="1">
    <source>
        <dbReference type="ARBA" id="ARBA00008428"/>
    </source>
</evidence>
<dbReference type="Pfam" id="PF03796">
    <property type="entry name" value="DnaB_C"/>
    <property type="match status" value="1"/>
</dbReference>
<dbReference type="GO" id="GO:0003678">
    <property type="term" value="F:DNA helicase activity"/>
    <property type="evidence" value="ECO:0007669"/>
    <property type="project" value="UniProtKB-EC"/>
</dbReference>
<keyword evidence="7" id="KW-0067">ATP-binding</keyword>
<keyword evidence="3" id="KW-0235">DNA replication</keyword>
<comment type="catalytic activity">
    <reaction evidence="11">
        <text>ATP + H2O = ADP + phosphate + H(+)</text>
        <dbReference type="Rhea" id="RHEA:13065"/>
        <dbReference type="ChEBI" id="CHEBI:15377"/>
        <dbReference type="ChEBI" id="CHEBI:15378"/>
        <dbReference type="ChEBI" id="CHEBI:30616"/>
        <dbReference type="ChEBI" id="CHEBI:43474"/>
        <dbReference type="ChEBI" id="CHEBI:456216"/>
        <dbReference type="EC" id="5.6.2.3"/>
    </reaction>
</comment>
<evidence type="ECO:0000256" key="8">
    <source>
        <dbReference type="ARBA" id="ARBA00023125"/>
    </source>
</evidence>
<dbReference type="Pfam" id="PF00772">
    <property type="entry name" value="DnaB"/>
    <property type="match status" value="1"/>
</dbReference>
<dbReference type="SUPFAM" id="SSF52540">
    <property type="entry name" value="P-loop containing nucleoside triphosphate hydrolases"/>
    <property type="match status" value="1"/>
</dbReference>
<evidence type="ECO:0000256" key="3">
    <source>
        <dbReference type="ARBA" id="ARBA00022705"/>
    </source>
</evidence>
<organism evidence="13 14">
    <name type="scientific">Roseateles asaccharophilus</name>
    <dbReference type="NCBI Taxonomy" id="582607"/>
    <lineage>
        <taxon>Bacteria</taxon>
        <taxon>Pseudomonadati</taxon>
        <taxon>Pseudomonadota</taxon>
        <taxon>Betaproteobacteria</taxon>
        <taxon>Burkholderiales</taxon>
        <taxon>Sphaerotilaceae</taxon>
        <taxon>Roseateles</taxon>
    </lineage>
</organism>
<evidence type="ECO:0000256" key="5">
    <source>
        <dbReference type="ARBA" id="ARBA00022801"/>
    </source>
</evidence>
<evidence type="ECO:0000256" key="2">
    <source>
        <dbReference type="ARBA" id="ARBA00022515"/>
    </source>
</evidence>
<keyword evidence="14" id="KW-1185">Reference proteome</keyword>
<evidence type="ECO:0000256" key="11">
    <source>
        <dbReference type="ARBA" id="ARBA00048954"/>
    </source>
</evidence>
<dbReference type="Proteomes" id="UP001180825">
    <property type="component" value="Unassembled WGS sequence"/>
</dbReference>
<evidence type="ECO:0000259" key="12">
    <source>
        <dbReference type="PROSITE" id="PS51199"/>
    </source>
</evidence>
<keyword evidence="4" id="KW-0547">Nucleotide-binding</keyword>
<name>A0ABU2A478_9BURK</name>
<dbReference type="EC" id="5.6.2.3" evidence="10"/>
<evidence type="ECO:0000313" key="13">
    <source>
        <dbReference type="EMBL" id="MDR7331995.1"/>
    </source>
</evidence>